<dbReference type="InterPro" id="IPR045249">
    <property type="entry name" value="HARBI1-like"/>
</dbReference>
<proteinExistence type="predicted"/>
<reference evidence="1" key="1">
    <citation type="submission" date="2020-06" db="EMBL/GenBank/DDBJ databases">
        <authorList>
            <person name="Li T."/>
            <person name="Hu X."/>
            <person name="Zhang T."/>
            <person name="Song X."/>
            <person name="Zhang H."/>
            <person name="Dai N."/>
            <person name="Sheng W."/>
            <person name="Hou X."/>
            <person name="Wei L."/>
        </authorList>
    </citation>
    <scope>NUCLEOTIDE SEQUENCE</scope>
    <source>
        <strain evidence="1">KEN8</strain>
        <tissue evidence="1">Leaf</tissue>
    </source>
</reference>
<reference evidence="1" key="2">
    <citation type="journal article" date="2024" name="Plant">
        <title>Genomic evolution and insights into agronomic trait innovations of Sesamum species.</title>
        <authorList>
            <person name="Miao H."/>
            <person name="Wang L."/>
            <person name="Qu L."/>
            <person name="Liu H."/>
            <person name="Sun Y."/>
            <person name="Le M."/>
            <person name="Wang Q."/>
            <person name="Wei S."/>
            <person name="Zheng Y."/>
            <person name="Lin W."/>
            <person name="Duan Y."/>
            <person name="Cao H."/>
            <person name="Xiong S."/>
            <person name="Wang X."/>
            <person name="Wei L."/>
            <person name="Li C."/>
            <person name="Ma Q."/>
            <person name="Ju M."/>
            <person name="Zhao R."/>
            <person name="Li G."/>
            <person name="Mu C."/>
            <person name="Tian Q."/>
            <person name="Mei H."/>
            <person name="Zhang T."/>
            <person name="Gao T."/>
            <person name="Zhang H."/>
        </authorList>
    </citation>
    <scope>NUCLEOTIDE SEQUENCE</scope>
    <source>
        <strain evidence="1">KEN8</strain>
    </source>
</reference>
<dbReference type="PANTHER" id="PTHR22930:SF293">
    <property type="entry name" value="PROTEIN ALP1-LIKE"/>
    <property type="match status" value="1"/>
</dbReference>
<name>A0AAW2K6W5_9LAMI</name>
<dbReference type="PANTHER" id="PTHR22930">
    <property type="match status" value="1"/>
</dbReference>
<protein>
    <recommendedName>
        <fullName evidence="2">DDE Tnp4 domain-containing protein</fullName>
    </recommendedName>
</protein>
<organism evidence="1">
    <name type="scientific">Sesamum calycinum</name>
    <dbReference type="NCBI Taxonomy" id="2727403"/>
    <lineage>
        <taxon>Eukaryota</taxon>
        <taxon>Viridiplantae</taxon>
        <taxon>Streptophyta</taxon>
        <taxon>Embryophyta</taxon>
        <taxon>Tracheophyta</taxon>
        <taxon>Spermatophyta</taxon>
        <taxon>Magnoliopsida</taxon>
        <taxon>eudicotyledons</taxon>
        <taxon>Gunneridae</taxon>
        <taxon>Pentapetalae</taxon>
        <taxon>asterids</taxon>
        <taxon>lamiids</taxon>
        <taxon>Lamiales</taxon>
        <taxon>Pedaliaceae</taxon>
        <taxon>Sesamum</taxon>
    </lineage>
</organism>
<evidence type="ECO:0000313" key="1">
    <source>
        <dbReference type="EMBL" id="KAL0302128.1"/>
    </source>
</evidence>
<evidence type="ECO:0008006" key="2">
    <source>
        <dbReference type="Google" id="ProtNLM"/>
    </source>
</evidence>
<gene>
    <name evidence="1" type="ORF">Scaly_3042300</name>
</gene>
<comment type="caution">
    <text evidence="1">The sequence shown here is derived from an EMBL/GenBank/DDBJ whole genome shotgun (WGS) entry which is preliminary data.</text>
</comment>
<accession>A0AAW2K6W5</accession>
<sequence>MFLSILAHHKKNRTVKYDFIRSERIVSKHFHCVLNAVLRLHPLLLANPTPVPPNSSCPRWKWFEGSLGALDGMYIDVRVKVEDRAREGSSADNRVLRDAITRPTSLKIPRGNYYLVDGGYSNGEGFLSPYRGTTNTIDVKDDVFDNFAKHTAEIERSENVPVTPEYYVPTPDPSLYGDDDKFINSFTSTIAQPTVNRADTERVTSPNILAWRVKNHMLVNKSGVSLNRFLI</sequence>
<dbReference type="AlphaFoldDB" id="A0AAW2K6W5"/>
<dbReference type="EMBL" id="JACGWM010000623">
    <property type="protein sequence ID" value="KAL0302128.1"/>
    <property type="molecule type" value="Genomic_DNA"/>
</dbReference>